<dbReference type="CDD" id="cd12827">
    <property type="entry name" value="EcCorA_ZntB-like_u2"/>
    <property type="match status" value="1"/>
</dbReference>
<dbReference type="InterPro" id="IPR047199">
    <property type="entry name" value="CorA-like"/>
</dbReference>
<reference evidence="7 8" key="1">
    <citation type="journal article" date="2015" name="Genome Announc.">
        <title>Expanding the biotechnology potential of lactobacilli through comparative genomics of 213 strains and associated genera.</title>
        <authorList>
            <person name="Sun Z."/>
            <person name="Harris H.M."/>
            <person name="McCann A."/>
            <person name="Guo C."/>
            <person name="Argimon S."/>
            <person name="Zhang W."/>
            <person name="Yang X."/>
            <person name="Jeffery I.B."/>
            <person name="Cooney J.C."/>
            <person name="Kagawa T.F."/>
            <person name="Liu W."/>
            <person name="Song Y."/>
            <person name="Salvetti E."/>
            <person name="Wrobel A."/>
            <person name="Rasinkangas P."/>
            <person name="Parkhill J."/>
            <person name="Rea M.C."/>
            <person name="O'Sullivan O."/>
            <person name="Ritari J."/>
            <person name="Douillard F.P."/>
            <person name="Paul Ross R."/>
            <person name="Yang R."/>
            <person name="Briner A.E."/>
            <person name="Felis G.E."/>
            <person name="de Vos W.M."/>
            <person name="Barrangou R."/>
            <person name="Klaenhammer T.R."/>
            <person name="Caufield P.W."/>
            <person name="Cui Y."/>
            <person name="Zhang H."/>
            <person name="O'Toole P.W."/>
        </authorList>
    </citation>
    <scope>NUCLEOTIDE SEQUENCE [LARGE SCALE GENOMIC DNA]</scope>
    <source>
        <strain evidence="7 8">DSM 20515</strain>
    </source>
</reference>
<dbReference type="Gene3D" id="1.20.58.340">
    <property type="entry name" value="Magnesium transport protein CorA, transmembrane region"/>
    <property type="match status" value="2"/>
</dbReference>
<sequence>MAEHAWSWHHINTDNQDSIAQAEQEYGLTSEQTSYAKDRFERAHVEYDAPAKTFLMVFNIPDADADAAQEEQHQMAFIIKKGLLLSFGHADATPLITLIQNRFSSVDGFTPYQFLLEMLYIVTEQFMPLVAKADSGRHDIAKALRSKTTRQRLLELSDLETNALYLGNATKQNASVLEQLKGLSIYHSFSESEQERLDDVLIEANQLVEMTQLGSQNLNQLEGTYNNVLNNNLNDTMKFLTVWSIVLTAPTIISGFFGQNVPLPFEHTAGGWLLTLGLALVLSLVLALAMNRYIKK</sequence>
<keyword evidence="3 6" id="KW-0812">Transmembrane</keyword>
<gene>
    <name evidence="7" type="ORF">FC82_GL000460</name>
</gene>
<organism evidence="7 8">
    <name type="scientific">Secundilactobacillus collinoides DSM 20515 = JCM 1123</name>
    <dbReference type="NCBI Taxonomy" id="1423733"/>
    <lineage>
        <taxon>Bacteria</taxon>
        <taxon>Bacillati</taxon>
        <taxon>Bacillota</taxon>
        <taxon>Bacilli</taxon>
        <taxon>Lactobacillales</taxon>
        <taxon>Lactobacillaceae</taxon>
        <taxon>Secundilactobacillus</taxon>
    </lineage>
</organism>
<dbReference type="Proteomes" id="UP000051845">
    <property type="component" value="Unassembled WGS sequence"/>
</dbReference>
<dbReference type="SUPFAM" id="SSF144083">
    <property type="entry name" value="Magnesium transport protein CorA, transmembrane region"/>
    <property type="match status" value="1"/>
</dbReference>
<dbReference type="Pfam" id="PF01544">
    <property type="entry name" value="CorA"/>
    <property type="match status" value="1"/>
</dbReference>
<dbReference type="PANTHER" id="PTHR47891:SF1">
    <property type="entry name" value="CORA-MAGNESIUM AND COBALT TRANSPORTER"/>
    <property type="match status" value="1"/>
</dbReference>
<keyword evidence="5 6" id="KW-0472">Membrane</keyword>
<dbReference type="GO" id="GO:0016020">
    <property type="term" value="C:membrane"/>
    <property type="evidence" value="ECO:0007669"/>
    <property type="project" value="UniProtKB-SubCell"/>
</dbReference>
<evidence type="ECO:0000256" key="6">
    <source>
        <dbReference type="SAM" id="Phobius"/>
    </source>
</evidence>
<evidence type="ECO:0000256" key="1">
    <source>
        <dbReference type="ARBA" id="ARBA00004141"/>
    </source>
</evidence>
<protein>
    <submittedName>
        <fullName evidence="7">Mg2+ and Co2+ transporter</fullName>
    </submittedName>
</protein>
<evidence type="ECO:0000313" key="8">
    <source>
        <dbReference type="Proteomes" id="UP000051845"/>
    </source>
</evidence>
<evidence type="ECO:0000256" key="4">
    <source>
        <dbReference type="ARBA" id="ARBA00022989"/>
    </source>
</evidence>
<evidence type="ECO:0000256" key="3">
    <source>
        <dbReference type="ARBA" id="ARBA00022692"/>
    </source>
</evidence>
<dbReference type="SUPFAM" id="SSF143865">
    <property type="entry name" value="CorA soluble domain-like"/>
    <property type="match status" value="1"/>
</dbReference>
<name>A0A0R2BED8_SECCO</name>
<dbReference type="InterPro" id="IPR002523">
    <property type="entry name" value="MgTranspt_CorA/ZnTranspt_ZntB"/>
</dbReference>
<accession>A0A0R2BED8</accession>
<evidence type="ECO:0000256" key="2">
    <source>
        <dbReference type="ARBA" id="ARBA00009765"/>
    </source>
</evidence>
<dbReference type="EMBL" id="AYYR01000013">
    <property type="protein sequence ID" value="KRM77216.1"/>
    <property type="molecule type" value="Genomic_DNA"/>
</dbReference>
<comment type="subcellular location">
    <subcellularLocation>
        <location evidence="1">Membrane</location>
        <topology evidence="1">Multi-pass membrane protein</topology>
    </subcellularLocation>
</comment>
<keyword evidence="4 6" id="KW-1133">Transmembrane helix</keyword>
<dbReference type="InterPro" id="IPR045861">
    <property type="entry name" value="CorA_cytoplasmic_dom"/>
</dbReference>
<dbReference type="Gene3D" id="3.30.460.20">
    <property type="entry name" value="CorA soluble domain-like"/>
    <property type="match status" value="1"/>
</dbReference>
<comment type="caution">
    <text evidence="7">The sequence shown here is derived from an EMBL/GenBank/DDBJ whole genome shotgun (WGS) entry which is preliminary data.</text>
</comment>
<dbReference type="RefSeq" id="WP_054758620.1">
    <property type="nucleotide sequence ID" value="NZ_AYYR01000013.1"/>
</dbReference>
<dbReference type="GO" id="GO:0046873">
    <property type="term" value="F:metal ion transmembrane transporter activity"/>
    <property type="evidence" value="ECO:0007669"/>
    <property type="project" value="InterPro"/>
</dbReference>
<proteinExistence type="inferred from homology"/>
<dbReference type="InterPro" id="IPR045863">
    <property type="entry name" value="CorA_TM1_TM2"/>
</dbReference>
<feature type="transmembrane region" description="Helical" evidence="6">
    <location>
        <begin position="239"/>
        <end position="257"/>
    </location>
</feature>
<dbReference type="PATRIC" id="fig|1423733.4.peg.483"/>
<dbReference type="AlphaFoldDB" id="A0A0R2BED8"/>
<evidence type="ECO:0000256" key="5">
    <source>
        <dbReference type="ARBA" id="ARBA00023136"/>
    </source>
</evidence>
<dbReference type="PANTHER" id="PTHR47891">
    <property type="entry name" value="TRANSPORTER-RELATED"/>
    <property type="match status" value="1"/>
</dbReference>
<comment type="similarity">
    <text evidence="2">Belongs to the CorA metal ion transporter (MIT) (TC 1.A.35) family.</text>
</comment>
<evidence type="ECO:0000313" key="7">
    <source>
        <dbReference type="EMBL" id="KRM77216.1"/>
    </source>
</evidence>
<feature type="transmembrane region" description="Helical" evidence="6">
    <location>
        <begin position="269"/>
        <end position="290"/>
    </location>
</feature>